<dbReference type="Proteomes" id="UP000295192">
    <property type="component" value="Unassembled WGS sequence"/>
</dbReference>
<name>A0A484AQU2_DRONA</name>
<accession>A0A484AQU2</accession>
<dbReference type="EMBL" id="LSRL02001421">
    <property type="protein sequence ID" value="TDG39057.1"/>
    <property type="molecule type" value="Genomic_DNA"/>
</dbReference>
<gene>
    <name evidence="2" type="ORF">AWZ03_014521</name>
</gene>
<evidence type="ECO:0000256" key="1">
    <source>
        <dbReference type="SAM" id="Phobius"/>
    </source>
</evidence>
<keyword evidence="1" id="KW-0472">Membrane</keyword>
<keyword evidence="1" id="KW-0812">Transmembrane</keyword>
<evidence type="ECO:0000313" key="2">
    <source>
        <dbReference type="EMBL" id="TDG39057.1"/>
    </source>
</evidence>
<dbReference type="AlphaFoldDB" id="A0A484AQU2"/>
<keyword evidence="3" id="KW-1185">Reference proteome</keyword>
<comment type="caution">
    <text evidence="2">The sequence shown here is derived from an EMBL/GenBank/DDBJ whole genome shotgun (WGS) entry which is preliminary data.</text>
</comment>
<keyword evidence="1" id="KW-1133">Transmembrane helix</keyword>
<organism evidence="2 3">
    <name type="scientific">Drosophila navojoa</name>
    <name type="common">Fruit fly</name>
    <dbReference type="NCBI Taxonomy" id="7232"/>
    <lineage>
        <taxon>Eukaryota</taxon>
        <taxon>Metazoa</taxon>
        <taxon>Ecdysozoa</taxon>
        <taxon>Arthropoda</taxon>
        <taxon>Hexapoda</taxon>
        <taxon>Insecta</taxon>
        <taxon>Pterygota</taxon>
        <taxon>Neoptera</taxon>
        <taxon>Endopterygota</taxon>
        <taxon>Diptera</taxon>
        <taxon>Brachycera</taxon>
        <taxon>Muscomorpha</taxon>
        <taxon>Ephydroidea</taxon>
        <taxon>Drosophilidae</taxon>
        <taxon>Drosophila</taxon>
    </lineage>
</organism>
<feature type="transmembrane region" description="Helical" evidence="1">
    <location>
        <begin position="29"/>
        <end position="47"/>
    </location>
</feature>
<proteinExistence type="predicted"/>
<evidence type="ECO:0000313" key="3">
    <source>
        <dbReference type="Proteomes" id="UP000295192"/>
    </source>
</evidence>
<reference evidence="2 3" key="1">
    <citation type="journal article" date="2019" name="J. Hered.">
        <title>An Improved Genome Assembly for Drosophila navojoa, the Basal Species in the mojavensis Cluster.</title>
        <authorList>
            <person name="Vanderlinde T."/>
            <person name="Dupim E.G."/>
            <person name="Nazario-Yepiz N.O."/>
            <person name="Carvalho A.B."/>
        </authorList>
    </citation>
    <scope>NUCLEOTIDE SEQUENCE [LARGE SCALE GENOMIC DNA]</scope>
    <source>
        <strain evidence="2">Navoj_Jal97</strain>
        <tissue evidence="2">Whole organism</tissue>
    </source>
</reference>
<sequence length="82" mass="8730">MPTSLLAPFPIPPFGTSAYLGINKRQLPQGLWVLLMALLTLLALLLLPPPATSTAATNVAGTKTRVSILRIPKTAMHNKSDP</sequence>
<protein>
    <submittedName>
        <fullName evidence="2">Uncharacterized protein</fullName>
    </submittedName>
</protein>